<dbReference type="RefSeq" id="WP_149653481.1">
    <property type="nucleotide sequence ID" value="NZ_VTZN01000035.1"/>
</dbReference>
<dbReference type="AlphaFoldDB" id="A0A5B1BTG9"/>
<feature type="compositionally biased region" description="Basic and acidic residues" evidence="1">
    <location>
        <begin position="1"/>
        <end position="20"/>
    </location>
</feature>
<comment type="caution">
    <text evidence="2">The sequence shown here is derived from an EMBL/GenBank/DDBJ whole genome shotgun (WGS) entry which is preliminary data.</text>
</comment>
<dbReference type="OrthoDB" id="9803618at2"/>
<proteinExistence type="predicted"/>
<dbReference type="Proteomes" id="UP000324701">
    <property type="component" value="Unassembled WGS sequence"/>
</dbReference>
<gene>
    <name evidence="2" type="ORF">F0Q45_08270</name>
</gene>
<accession>A0A5B1BTG9</accession>
<keyword evidence="3" id="KW-1185">Reference proteome</keyword>
<organism evidence="2 3">
    <name type="scientific">Mycobacterium simiae</name>
    <name type="common">Mycobacterium habana</name>
    <dbReference type="NCBI Taxonomy" id="1784"/>
    <lineage>
        <taxon>Bacteria</taxon>
        <taxon>Bacillati</taxon>
        <taxon>Actinomycetota</taxon>
        <taxon>Actinomycetes</taxon>
        <taxon>Mycobacteriales</taxon>
        <taxon>Mycobacteriaceae</taxon>
        <taxon>Mycobacterium</taxon>
        <taxon>Mycobacterium simiae complex</taxon>
    </lineage>
</organism>
<name>A0A5B1BTG9_MYCSI</name>
<feature type="region of interest" description="Disordered" evidence="1">
    <location>
        <begin position="1"/>
        <end position="30"/>
    </location>
</feature>
<protein>
    <submittedName>
        <fullName evidence="2">Uncharacterized protein</fullName>
    </submittedName>
</protein>
<evidence type="ECO:0000313" key="2">
    <source>
        <dbReference type="EMBL" id="KAA1250683.1"/>
    </source>
</evidence>
<dbReference type="EMBL" id="VTZN01000035">
    <property type="protein sequence ID" value="KAA1250683.1"/>
    <property type="molecule type" value="Genomic_DNA"/>
</dbReference>
<sequence length="63" mass="7241">MTKRTVIGEKSLDHQEENRHGITRGFTSPPWDKHWTPELVAEEAKSLARQIAKFIEPVSIELT</sequence>
<evidence type="ECO:0000313" key="3">
    <source>
        <dbReference type="Proteomes" id="UP000324701"/>
    </source>
</evidence>
<evidence type="ECO:0000256" key="1">
    <source>
        <dbReference type="SAM" id="MobiDB-lite"/>
    </source>
</evidence>
<reference evidence="2 3" key="1">
    <citation type="submission" date="2019-09" db="EMBL/GenBank/DDBJ databases">
        <title>Report of infection by Mycobacterium simiae a patient suffering from pulmonary tuberculosis.</title>
        <authorList>
            <person name="Mohanty P.S."/>
            <person name="Bansal A.K."/>
            <person name="Singh H."/>
            <person name="Sharma S."/>
            <person name="Patil S.A."/>
            <person name="Upadhaya P."/>
            <person name="Singh P.K."/>
            <person name="Kumar D."/>
            <person name="Kumar S."/>
            <person name="Singh R.K."/>
            <person name="Chaudhary B."/>
        </authorList>
    </citation>
    <scope>NUCLEOTIDE SEQUENCE [LARGE SCALE GENOMIC DNA]</scope>
    <source>
        <strain evidence="2 3">JAL-560-SIM</strain>
    </source>
</reference>